<dbReference type="Gene3D" id="1.10.1520.10">
    <property type="entry name" value="Ribonuclease III domain"/>
    <property type="match status" value="1"/>
</dbReference>
<evidence type="ECO:0000313" key="7">
    <source>
        <dbReference type="Proteomes" id="UP000481030"/>
    </source>
</evidence>
<dbReference type="PANTHER" id="PTHR34276:SF1">
    <property type="entry name" value="MINI-RIBONUCLEASE 3"/>
    <property type="match status" value="1"/>
</dbReference>
<proteinExistence type="inferred from homology"/>
<keyword evidence="3 4" id="KW-0378">Hydrolase</keyword>
<dbReference type="SUPFAM" id="SSF69065">
    <property type="entry name" value="RNase III domain-like"/>
    <property type="match status" value="1"/>
</dbReference>
<dbReference type="OrthoDB" id="46571at2"/>
<dbReference type="GO" id="GO:0004525">
    <property type="term" value="F:ribonuclease III activity"/>
    <property type="evidence" value="ECO:0007669"/>
    <property type="project" value="InterPro"/>
</dbReference>
<evidence type="ECO:0000256" key="3">
    <source>
        <dbReference type="ARBA" id="ARBA00022801"/>
    </source>
</evidence>
<dbReference type="EMBL" id="WBOS01000020">
    <property type="protein sequence ID" value="KAB2329199.1"/>
    <property type="molecule type" value="Genomic_DNA"/>
</dbReference>
<comment type="subcellular location">
    <subcellularLocation>
        <location evidence="4">Cytoplasm</location>
    </subcellularLocation>
</comment>
<evidence type="ECO:0000256" key="2">
    <source>
        <dbReference type="ARBA" id="ARBA00022759"/>
    </source>
</evidence>
<comment type="function">
    <text evidence="4">Involved in correct processing of both the 5' and 3' ends of 23S rRNA precursor. Processes 30S rRNA precursor transcript even in absence of ribonuclease 3 (Rnc); Rnc processes 30S rRNA into smaller rRNA precursors.</text>
</comment>
<dbReference type="InterPro" id="IPR000999">
    <property type="entry name" value="RNase_III_dom"/>
</dbReference>
<keyword evidence="4" id="KW-0963">Cytoplasm</keyword>
<dbReference type="EC" id="3.1.26.-" evidence="4"/>
<dbReference type="PANTHER" id="PTHR34276">
    <property type="entry name" value="MINI-RIBONUCLEASE 3"/>
    <property type="match status" value="1"/>
</dbReference>
<evidence type="ECO:0000259" key="5">
    <source>
        <dbReference type="SMART" id="SM00535"/>
    </source>
</evidence>
<keyword evidence="7" id="KW-1185">Reference proteome</keyword>
<keyword evidence="2 4" id="KW-0255">Endonuclease</keyword>
<dbReference type="InterPro" id="IPR036389">
    <property type="entry name" value="RNase_III_sf"/>
</dbReference>
<name>A0A6L3V010_9BACI</name>
<dbReference type="GO" id="GO:0005737">
    <property type="term" value="C:cytoplasm"/>
    <property type="evidence" value="ECO:0007669"/>
    <property type="project" value="UniProtKB-SubCell"/>
</dbReference>
<keyword evidence="4" id="KW-0698">rRNA processing</keyword>
<keyword evidence="4" id="KW-0460">Magnesium</keyword>
<feature type="active site" evidence="4">
    <location>
        <position position="23"/>
    </location>
</feature>
<comment type="similarity">
    <text evidence="4">Belongs to the MrnC RNase family.</text>
</comment>
<keyword evidence="4" id="KW-0690">Ribosome biogenesis</keyword>
<keyword evidence="4" id="KW-0694">RNA-binding</keyword>
<keyword evidence="4" id="KW-0699">rRNA-binding</keyword>
<gene>
    <name evidence="4" type="primary">mrnC</name>
    <name evidence="6" type="ORF">F7731_22830</name>
</gene>
<dbReference type="SMART" id="SM00535">
    <property type="entry name" value="RIBOc"/>
    <property type="match status" value="1"/>
</dbReference>
<evidence type="ECO:0000256" key="1">
    <source>
        <dbReference type="ARBA" id="ARBA00022722"/>
    </source>
</evidence>
<dbReference type="GO" id="GO:0019843">
    <property type="term" value="F:rRNA binding"/>
    <property type="evidence" value="ECO:0007669"/>
    <property type="project" value="UniProtKB-UniRule"/>
</dbReference>
<reference evidence="6 7" key="1">
    <citation type="journal article" date="2016" name="Antonie Van Leeuwenhoek">
        <title>Bacillus depressus sp. nov., isolated from soil of a sunflower field.</title>
        <authorList>
            <person name="Wei X."/>
            <person name="Xin D."/>
            <person name="Xin Y."/>
            <person name="Zhang H."/>
            <person name="Wang T."/>
            <person name="Zhang J."/>
        </authorList>
    </citation>
    <scope>NUCLEOTIDE SEQUENCE [LARGE SCALE GENOMIC DNA]</scope>
    <source>
        <strain evidence="6 7">BZ1</strain>
    </source>
</reference>
<dbReference type="AlphaFoldDB" id="A0A6L3V010"/>
<evidence type="ECO:0000313" key="6">
    <source>
        <dbReference type="EMBL" id="KAB2329199.1"/>
    </source>
</evidence>
<comment type="caution">
    <text evidence="6">The sequence shown here is derived from an EMBL/GenBank/DDBJ whole genome shotgun (WGS) entry which is preliminary data.</text>
</comment>
<dbReference type="CDD" id="cd00593">
    <property type="entry name" value="RIBOc"/>
    <property type="match status" value="1"/>
</dbReference>
<dbReference type="InterPro" id="IPR008226">
    <property type="entry name" value="Mini3_fam"/>
</dbReference>
<dbReference type="GO" id="GO:0006364">
    <property type="term" value="P:rRNA processing"/>
    <property type="evidence" value="ECO:0007669"/>
    <property type="project" value="UniProtKB-UniRule"/>
</dbReference>
<dbReference type="Pfam" id="PF00636">
    <property type="entry name" value="Ribonuclease_3"/>
    <property type="match status" value="1"/>
</dbReference>
<accession>A0A6L3V010</accession>
<sequence>MLQYENKIDEKQLNSLALAYMGDAVFEVYVRRHLIQHGKVRPNHLHREATSYVSAKAQSAVIHQLLDSDTLSVEEVAVVKRGRNAKSGSIPKNTDVQTYRYSTAFEALIGYLHLSGNEERLEEIIRAAFQLVEEKKGGHSK</sequence>
<organism evidence="6 7">
    <name type="scientific">Cytobacillus depressus</name>
    <dbReference type="NCBI Taxonomy" id="1602942"/>
    <lineage>
        <taxon>Bacteria</taxon>
        <taxon>Bacillati</taxon>
        <taxon>Bacillota</taxon>
        <taxon>Bacilli</taxon>
        <taxon>Bacillales</taxon>
        <taxon>Bacillaceae</taxon>
        <taxon>Cytobacillus</taxon>
    </lineage>
</organism>
<comment type="subunit">
    <text evidence="4">Homodimer.</text>
</comment>
<dbReference type="Proteomes" id="UP000481030">
    <property type="component" value="Unassembled WGS sequence"/>
</dbReference>
<feature type="domain" description="RNase III" evidence="5">
    <location>
        <begin position="1"/>
        <end position="136"/>
    </location>
</feature>
<keyword evidence="1 4" id="KW-0540">Nuclease</keyword>
<dbReference type="PIRSF" id="PIRSF005520">
    <property type="entry name" value="UCP005520"/>
    <property type="match status" value="1"/>
</dbReference>
<dbReference type="HAMAP" id="MF_01468">
    <property type="entry name" value="RNase_Mini_III"/>
    <property type="match status" value="1"/>
</dbReference>
<protein>
    <recommendedName>
        <fullName evidence="4">Mini-ribonuclease 3</fullName>
        <shortName evidence="4">Mini-3</shortName>
        <shortName evidence="4">Mini-RNase 3</shortName>
        <ecNumber evidence="4">3.1.26.-</ecNumber>
    </recommendedName>
    <alternativeName>
        <fullName evidence="4">Mini-RNase III</fullName>
        <shortName evidence="4">Mini-III</shortName>
    </alternativeName>
</protein>
<comment type="cofactor">
    <cofactor evidence="4">
        <name>Mg(2+)</name>
        <dbReference type="ChEBI" id="CHEBI:18420"/>
    </cofactor>
</comment>
<dbReference type="RefSeq" id="WP_151537097.1">
    <property type="nucleotide sequence ID" value="NZ_WBOS01000020.1"/>
</dbReference>
<evidence type="ECO:0000256" key="4">
    <source>
        <dbReference type="HAMAP-Rule" id="MF_01468"/>
    </source>
</evidence>